<comment type="caution">
    <text evidence="2">The sequence shown here is derived from an EMBL/GenBank/DDBJ whole genome shotgun (WGS) entry which is preliminary data.</text>
</comment>
<dbReference type="Pfam" id="PF00581">
    <property type="entry name" value="Rhodanese"/>
    <property type="match status" value="1"/>
</dbReference>
<dbReference type="EMBL" id="BMXG01000002">
    <property type="protein sequence ID" value="GHB92537.1"/>
    <property type="molecule type" value="Genomic_DNA"/>
</dbReference>
<reference evidence="2" key="2">
    <citation type="submission" date="2020-09" db="EMBL/GenBank/DDBJ databases">
        <authorList>
            <person name="Sun Q."/>
            <person name="Kim S."/>
        </authorList>
    </citation>
    <scope>NUCLEOTIDE SEQUENCE</scope>
    <source>
        <strain evidence="2">KCTC 12870</strain>
    </source>
</reference>
<sequence>MNQPLILGALALLLHATPGIAQITILNEFLLASANPTQPIPNELIDAQGFVEIVTSSQDVREKNRLTEEEFLQAINSGEYILLDARSAANYELRHIQGAVNLPFTEFTAETLMAIIPDSDTKVLIYCNNNFLNSPRSFASKSVLASLNLNTQASLRAYGYENIYELGPLLDVNNTRLPFSGTEVE</sequence>
<protein>
    <submittedName>
        <fullName evidence="2">Sulfurtransferase</fullName>
    </submittedName>
</protein>
<evidence type="ECO:0000259" key="1">
    <source>
        <dbReference type="PROSITE" id="PS50206"/>
    </source>
</evidence>
<accession>A0A8J3GD19</accession>
<dbReference type="AlphaFoldDB" id="A0A8J3GD19"/>
<dbReference type="Proteomes" id="UP000642829">
    <property type="component" value="Unassembled WGS sequence"/>
</dbReference>
<evidence type="ECO:0000313" key="2">
    <source>
        <dbReference type="EMBL" id="GHB92537.1"/>
    </source>
</evidence>
<reference evidence="2" key="1">
    <citation type="journal article" date="2014" name="Int. J. Syst. Evol. Microbiol.">
        <title>Complete genome sequence of Corynebacterium casei LMG S-19264T (=DSM 44701T), isolated from a smear-ripened cheese.</title>
        <authorList>
            <consortium name="US DOE Joint Genome Institute (JGI-PGF)"/>
            <person name="Walter F."/>
            <person name="Albersmeier A."/>
            <person name="Kalinowski J."/>
            <person name="Ruckert C."/>
        </authorList>
    </citation>
    <scope>NUCLEOTIDE SEQUENCE</scope>
    <source>
        <strain evidence="2">KCTC 12870</strain>
    </source>
</reference>
<dbReference type="CDD" id="cd00158">
    <property type="entry name" value="RHOD"/>
    <property type="match status" value="1"/>
</dbReference>
<keyword evidence="3" id="KW-1185">Reference proteome</keyword>
<feature type="domain" description="Rhodanese" evidence="1">
    <location>
        <begin position="76"/>
        <end position="173"/>
    </location>
</feature>
<dbReference type="InterPro" id="IPR036873">
    <property type="entry name" value="Rhodanese-like_dom_sf"/>
</dbReference>
<dbReference type="InterPro" id="IPR001763">
    <property type="entry name" value="Rhodanese-like_dom"/>
</dbReference>
<dbReference type="Gene3D" id="3.40.250.10">
    <property type="entry name" value="Rhodanese-like domain"/>
    <property type="match status" value="1"/>
</dbReference>
<proteinExistence type="predicted"/>
<dbReference type="RefSeq" id="WP_189511456.1">
    <property type="nucleotide sequence ID" value="NZ_BMXG01000002.1"/>
</dbReference>
<name>A0A8J3GD19_9BACT</name>
<organism evidence="2 3">
    <name type="scientific">Cerasicoccus arenae</name>
    <dbReference type="NCBI Taxonomy" id="424488"/>
    <lineage>
        <taxon>Bacteria</taxon>
        <taxon>Pseudomonadati</taxon>
        <taxon>Verrucomicrobiota</taxon>
        <taxon>Opitutia</taxon>
        <taxon>Puniceicoccales</taxon>
        <taxon>Cerasicoccaceae</taxon>
        <taxon>Cerasicoccus</taxon>
    </lineage>
</organism>
<evidence type="ECO:0000313" key="3">
    <source>
        <dbReference type="Proteomes" id="UP000642829"/>
    </source>
</evidence>
<gene>
    <name evidence="2" type="ORF">GCM10007047_04620</name>
</gene>
<dbReference type="PROSITE" id="PS50206">
    <property type="entry name" value="RHODANESE_3"/>
    <property type="match status" value="1"/>
</dbReference>
<dbReference type="SMART" id="SM00450">
    <property type="entry name" value="RHOD"/>
    <property type="match status" value="1"/>
</dbReference>
<dbReference type="SUPFAM" id="SSF52821">
    <property type="entry name" value="Rhodanese/Cell cycle control phosphatase"/>
    <property type="match status" value="1"/>
</dbReference>